<sequence>MIRAEAKRYPPTHRLSENRASTYHLIRPSLICVHSSDIAGALCWRWPIHSRADDSEDVFSEKRDFYGLESSGNEQIRASHNRERNRVLEVGEEMYLYRLELGSNTSRSEITLHAFKKKCI</sequence>
<dbReference type="EMBL" id="BPLR01003231">
    <property type="protein sequence ID" value="GIX82378.1"/>
    <property type="molecule type" value="Genomic_DNA"/>
</dbReference>
<accession>A0AAV4NCK1</accession>
<evidence type="ECO:0000313" key="2">
    <source>
        <dbReference type="Proteomes" id="UP001054945"/>
    </source>
</evidence>
<dbReference type="AlphaFoldDB" id="A0AAV4NCK1"/>
<name>A0AAV4NCK1_CAEEX</name>
<keyword evidence="2" id="KW-1185">Reference proteome</keyword>
<protein>
    <submittedName>
        <fullName evidence="1">Uncharacterized protein</fullName>
    </submittedName>
</protein>
<dbReference type="Proteomes" id="UP001054945">
    <property type="component" value="Unassembled WGS sequence"/>
</dbReference>
<evidence type="ECO:0000313" key="1">
    <source>
        <dbReference type="EMBL" id="GIX82378.1"/>
    </source>
</evidence>
<organism evidence="1 2">
    <name type="scientific">Caerostris extrusa</name>
    <name type="common">Bark spider</name>
    <name type="synonym">Caerostris bankana</name>
    <dbReference type="NCBI Taxonomy" id="172846"/>
    <lineage>
        <taxon>Eukaryota</taxon>
        <taxon>Metazoa</taxon>
        <taxon>Ecdysozoa</taxon>
        <taxon>Arthropoda</taxon>
        <taxon>Chelicerata</taxon>
        <taxon>Arachnida</taxon>
        <taxon>Araneae</taxon>
        <taxon>Araneomorphae</taxon>
        <taxon>Entelegynae</taxon>
        <taxon>Araneoidea</taxon>
        <taxon>Araneidae</taxon>
        <taxon>Caerostris</taxon>
    </lineage>
</organism>
<gene>
    <name evidence="1" type="ORF">CEXT_613871</name>
</gene>
<reference evidence="1 2" key="1">
    <citation type="submission" date="2021-06" db="EMBL/GenBank/DDBJ databases">
        <title>Caerostris extrusa draft genome.</title>
        <authorList>
            <person name="Kono N."/>
            <person name="Arakawa K."/>
        </authorList>
    </citation>
    <scope>NUCLEOTIDE SEQUENCE [LARGE SCALE GENOMIC DNA]</scope>
</reference>
<comment type="caution">
    <text evidence="1">The sequence shown here is derived from an EMBL/GenBank/DDBJ whole genome shotgun (WGS) entry which is preliminary data.</text>
</comment>
<proteinExistence type="predicted"/>